<organism evidence="1 2">
    <name type="scientific">Glutamicibacter ardleyensis</name>
    <dbReference type="NCBI Taxonomy" id="225894"/>
    <lineage>
        <taxon>Bacteria</taxon>
        <taxon>Bacillati</taxon>
        <taxon>Actinomycetota</taxon>
        <taxon>Actinomycetes</taxon>
        <taxon>Micrococcales</taxon>
        <taxon>Micrococcaceae</taxon>
        <taxon>Glutamicibacter</taxon>
    </lineage>
</organism>
<dbReference type="InterPro" id="IPR011335">
    <property type="entry name" value="Restrct_endonuc-II-like"/>
</dbReference>
<protein>
    <recommendedName>
        <fullName evidence="3">Cytochrome</fullName>
    </recommendedName>
</protein>
<evidence type="ECO:0000313" key="1">
    <source>
        <dbReference type="EMBL" id="GGJ63298.1"/>
    </source>
</evidence>
<gene>
    <name evidence="1" type="ORF">GCM10007173_22720</name>
</gene>
<reference evidence="2" key="1">
    <citation type="journal article" date="2019" name="Int. J. Syst. Evol. Microbiol.">
        <title>The Global Catalogue of Microorganisms (GCM) 10K type strain sequencing project: providing services to taxonomists for standard genome sequencing and annotation.</title>
        <authorList>
            <consortium name="The Broad Institute Genomics Platform"/>
            <consortium name="The Broad Institute Genome Sequencing Center for Infectious Disease"/>
            <person name="Wu L."/>
            <person name="Ma J."/>
        </authorList>
    </citation>
    <scope>NUCLEOTIDE SEQUENCE [LARGE SCALE GENOMIC DNA]</scope>
    <source>
        <strain evidence="2">CGMCC 1.3685</strain>
    </source>
</reference>
<dbReference type="InterPro" id="IPR011604">
    <property type="entry name" value="PDDEXK-like_dom_sf"/>
</dbReference>
<comment type="caution">
    <text evidence="1">The sequence shown here is derived from an EMBL/GenBank/DDBJ whole genome shotgun (WGS) entry which is preliminary data.</text>
</comment>
<keyword evidence="2" id="KW-1185">Reference proteome</keyword>
<accession>A0ABQ2DLT9</accession>
<evidence type="ECO:0008006" key="3">
    <source>
        <dbReference type="Google" id="ProtNLM"/>
    </source>
</evidence>
<dbReference type="EMBL" id="BMKX01000005">
    <property type="protein sequence ID" value="GGJ63298.1"/>
    <property type="molecule type" value="Genomic_DNA"/>
</dbReference>
<proteinExistence type="predicted"/>
<dbReference type="Proteomes" id="UP000606115">
    <property type="component" value="Unassembled WGS sequence"/>
</dbReference>
<sequence length="291" mass="32098">MIVCMTSPKLAIQTELGRMYSRQVGGEATVPSITTVIGMDKMDLSGWAGYLAAKTLSEDQRLSEALSQPSKMRSLVRESAAAAERFRDSAAARGDRVHNYAEHYALRALGEPEQLEKAYAELEANNELGFATHFEKWWEQYQVQPLATEVTVWNHSVGYAGTIDLVARIGGKVCLVDYKTKAMDREGFVKTPDDKVIMQLAAAAKAEEQVLDAEAGAWQDWPHGTDSMLLAVALGEGGSRTFMAPVQALPDYWSKFYALRRNWEAQFKIAQARASLVEITPPPQDQSPAAP</sequence>
<evidence type="ECO:0000313" key="2">
    <source>
        <dbReference type="Proteomes" id="UP000606115"/>
    </source>
</evidence>
<dbReference type="Gene3D" id="3.90.320.10">
    <property type="match status" value="1"/>
</dbReference>
<name>A0ABQ2DLT9_9MICC</name>
<dbReference type="SUPFAM" id="SSF52980">
    <property type="entry name" value="Restriction endonuclease-like"/>
    <property type="match status" value="1"/>
</dbReference>